<organism evidence="1 2">
    <name type="scientific">Candidozyma auris</name>
    <name type="common">Yeast</name>
    <name type="synonym">Candida auris</name>
    <dbReference type="NCBI Taxonomy" id="498019"/>
    <lineage>
        <taxon>Eukaryota</taxon>
        <taxon>Fungi</taxon>
        <taxon>Dikarya</taxon>
        <taxon>Ascomycota</taxon>
        <taxon>Saccharomycotina</taxon>
        <taxon>Pichiomycetes</taxon>
        <taxon>Metschnikowiaceae</taxon>
        <taxon>Candidozyma</taxon>
    </lineage>
</organism>
<accession>A0A0L0NYR1</accession>
<protein>
    <submittedName>
        <fullName evidence="1">Uncharacterized protein</fullName>
    </submittedName>
</protein>
<gene>
    <name evidence="1" type="ORF">QG37_03912</name>
</gene>
<dbReference type="VEuPathDB" id="FungiDB:QG37_03912"/>
<evidence type="ECO:0000313" key="1">
    <source>
        <dbReference type="EMBL" id="KND99118.1"/>
    </source>
</evidence>
<sequence>MARIRFMGNWNKNNHSELYELKKSELEERRRMLEIAASYMMRARSTFRCGRWSEALTKGAIRAFVQASQAPGSFFFFFFFFFTEVRFCEEPFFYEFPGGFRTDAEATLMPIRDVKSIWE</sequence>
<dbReference type="AlphaFoldDB" id="A0A0L0NYR1"/>
<proteinExistence type="predicted"/>
<dbReference type="Proteomes" id="UP000037122">
    <property type="component" value="Unassembled WGS sequence"/>
</dbReference>
<name>A0A0L0NYR1_CANAR</name>
<evidence type="ECO:0000313" key="2">
    <source>
        <dbReference type="Proteomes" id="UP000037122"/>
    </source>
</evidence>
<comment type="caution">
    <text evidence="1">The sequence shown here is derived from an EMBL/GenBank/DDBJ whole genome shotgun (WGS) entry which is preliminary data.</text>
</comment>
<dbReference type="EMBL" id="LGST01000026">
    <property type="protein sequence ID" value="KND99118.1"/>
    <property type="molecule type" value="Genomic_DNA"/>
</dbReference>
<reference evidence="2" key="1">
    <citation type="journal article" date="2015" name="BMC Genomics">
        <title>Draft genome of a commonly misdiagnosed multidrug resistant pathogen Candida auris.</title>
        <authorList>
            <person name="Chatterjee S."/>
            <person name="Alampalli S.V."/>
            <person name="Nageshan R.K."/>
            <person name="Chettiar S.T."/>
            <person name="Joshi S."/>
            <person name="Tatu U.S."/>
        </authorList>
    </citation>
    <scope>NUCLEOTIDE SEQUENCE [LARGE SCALE GENOMIC DNA]</scope>
    <source>
        <strain evidence="2">6684</strain>
    </source>
</reference>